<comment type="subcellular location">
    <subcellularLocation>
        <location evidence="3">Cytoplasm</location>
    </subcellularLocation>
    <subcellularLocation>
        <location evidence="2">Peroxisome</location>
    </subcellularLocation>
</comment>
<keyword evidence="8" id="KW-0274">FAD</keyword>
<evidence type="ECO:0000256" key="2">
    <source>
        <dbReference type="ARBA" id="ARBA00004275"/>
    </source>
</evidence>
<evidence type="ECO:0000256" key="18">
    <source>
        <dbReference type="ARBA" id="ARBA00083091"/>
    </source>
</evidence>
<evidence type="ECO:0000256" key="17">
    <source>
        <dbReference type="ARBA" id="ARBA00073790"/>
    </source>
</evidence>
<reference evidence="20" key="2">
    <citation type="submission" date="2025-08" db="UniProtKB">
        <authorList>
            <consortium name="Ensembl"/>
        </authorList>
    </citation>
    <scope>IDENTIFICATION</scope>
</reference>
<dbReference type="InterPro" id="IPR036188">
    <property type="entry name" value="FAD/NAD-bd_sf"/>
</dbReference>
<organism evidence="20 21">
    <name type="scientific">Lepisosteus oculatus</name>
    <name type="common">Spotted gar</name>
    <dbReference type="NCBI Taxonomy" id="7918"/>
    <lineage>
        <taxon>Eukaryota</taxon>
        <taxon>Metazoa</taxon>
        <taxon>Chordata</taxon>
        <taxon>Craniata</taxon>
        <taxon>Vertebrata</taxon>
        <taxon>Euteleostomi</taxon>
        <taxon>Actinopterygii</taxon>
        <taxon>Neopterygii</taxon>
        <taxon>Holostei</taxon>
        <taxon>Semionotiformes</taxon>
        <taxon>Lepisosteidae</taxon>
        <taxon>Lepisosteus</taxon>
    </lineage>
</organism>
<evidence type="ECO:0000256" key="11">
    <source>
        <dbReference type="ARBA" id="ARBA00023140"/>
    </source>
</evidence>
<evidence type="ECO:0000256" key="8">
    <source>
        <dbReference type="ARBA" id="ARBA00022827"/>
    </source>
</evidence>
<comment type="catalytic activity">
    <reaction evidence="12">
        <text>N(1)-acetylspermine + O2 + H2O = 3-acetamidopropanal + spermidine + H2O2</text>
        <dbReference type="Rhea" id="RHEA:25800"/>
        <dbReference type="ChEBI" id="CHEBI:15377"/>
        <dbReference type="ChEBI" id="CHEBI:15379"/>
        <dbReference type="ChEBI" id="CHEBI:16240"/>
        <dbReference type="ChEBI" id="CHEBI:30322"/>
        <dbReference type="ChEBI" id="CHEBI:57834"/>
        <dbReference type="ChEBI" id="CHEBI:58101"/>
        <dbReference type="EC" id="1.5.3.13"/>
    </reaction>
</comment>
<evidence type="ECO:0000256" key="3">
    <source>
        <dbReference type="ARBA" id="ARBA00004496"/>
    </source>
</evidence>
<evidence type="ECO:0000256" key="6">
    <source>
        <dbReference type="ARBA" id="ARBA00022490"/>
    </source>
</evidence>
<evidence type="ECO:0000256" key="9">
    <source>
        <dbReference type="ARBA" id="ARBA00022990"/>
    </source>
</evidence>
<dbReference type="Gene3D" id="3.90.660.10">
    <property type="match status" value="1"/>
</dbReference>
<dbReference type="GO" id="GO:0046203">
    <property type="term" value="P:spermidine catabolic process"/>
    <property type="evidence" value="ECO:0000318"/>
    <property type="project" value="GO_Central"/>
</dbReference>
<keyword evidence="7" id="KW-0285">Flavoprotein</keyword>
<dbReference type="EMBL" id="AHAT01025215">
    <property type="status" value="NOT_ANNOTATED_CDS"/>
    <property type="molecule type" value="Genomic_DNA"/>
</dbReference>
<dbReference type="PANTHER" id="PTHR10742">
    <property type="entry name" value="FLAVIN MONOAMINE OXIDASE"/>
    <property type="match status" value="1"/>
</dbReference>
<comment type="catalytic activity">
    <reaction evidence="14">
        <text>N(1)-acetylspermidine + O2 + H2O = 3-acetamidopropanal + putrescine + H2O2</text>
        <dbReference type="Rhea" id="RHEA:25812"/>
        <dbReference type="ChEBI" id="CHEBI:15377"/>
        <dbReference type="ChEBI" id="CHEBI:15379"/>
        <dbReference type="ChEBI" id="CHEBI:16240"/>
        <dbReference type="ChEBI" id="CHEBI:30322"/>
        <dbReference type="ChEBI" id="CHEBI:58324"/>
        <dbReference type="ChEBI" id="CHEBI:326268"/>
        <dbReference type="EC" id="1.5.3.13"/>
    </reaction>
</comment>
<dbReference type="InParanoid" id="W5M9L0"/>
<name>W5M9L0_LEPOC</name>
<dbReference type="GO" id="GO:0052903">
    <property type="term" value="F:N(1)-acetylpolyamine oxidase (3-acetamidopropanal-forming) activity"/>
    <property type="evidence" value="ECO:0007669"/>
    <property type="project" value="UniProtKB-EC"/>
</dbReference>
<reference evidence="21" key="1">
    <citation type="submission" date="2011-12" db="EMBL/GenBank/DDBJ databases">
        <title>The Draft Genome of Lepisosteus oculatus.</title>
        <authorList>
            <consortium name="The Broad Institute Genome Assembly &amp; Analysis Group"/>
            <consortium name="Computational R&amp;D Group"/>
            <consortium name="and Sequencing Platform"/>
            <person name="Di Palma F."/>
            <person name="Alfoldi J."/>
            <person name="Johnson J."/>
            <person name="Berlin A."/>
            <person name="Gnerre S."/>
            <person name="Jaffe D."/>
            <person name="MacCallum I."/>
            <person name="Young S."/>
            <person name="Walker B.J."/>
            <person name="Lander E.S."/>
            <person name="Lindblad-Toh K."/>
        </authorList>
    </citation>
    <scope>NUCLEOTIDE SEQUENCE [LARGE SCALE GENOMIC DNA]</scope>
</reference>
<sequence length="514" mass="56676">TQCSGTQISKFGRKGVDSHIVIVGCGISGIGAAQKLIKHGFKNVRILEATQRSGGRIKTTRLGNKIVEIGANWIHGPSKENPVFRLACRYRLLDEEALSEQNQALDVGGHPPFKPNWFCSSGGKLGPDVTEPVAALFASLLQQSQQFHAEQREPVPSVGEFLKGELARHAAQWGDGPAARRLKLAVASVLLKLECSISGAHSMDCVGLGAYGLYETLPGLDCTFPRGYEGLIDAMMKELPRGIVSYSRPVRCIHWDGAFRRAGKTFPVLIECENGETFPANHVIVTVPLGYLKKHQDTLLSPALPLGKAHAIQRMGFGTNNKIFLEFDEPFWDPDCEVIYFVWDDESPVTDVVPDVQKYWMKKLFGFTVLRPTEKYGHLLCGWIAGEESEYMETLSEEEVKQSITQVIRRFTGNPVITPKRILRSQWHLDPYTCGSYSYVAVGCSASDIDSIAEPLPLKQSQSEPLQVLFAGEATSKSFFSTTHGALLAGWREADRLIAHHTTSPPSAPLNSRL</sequence>
<comment type="cofactor">
    <cofactor evidence="1">
        <name>FAD</name>
        <dbReference type="ChEBI" id="CHEBI:57692"/>
    </cofactor>
</comment>
<feature type="domain" description="Amine oxidase" evidence="19">
    <location>
        <begin position="27"/>
        <end position="498"/>
    </location>
</feature>
<accession>W5M9L0</accession>
<comment type="pathway">
    <text evidence="15">Amine and polyamine metabolism; spermine metabolism.</text>
</comment>
<evidence type="ECO:0000256" key="7">
    <source>
        <dbReference type="ARBA" id="ARBA00022630"/>
    </source>
</evidence>
<keyword evidence="6" id="KW-0963">Cytoplasm</keyword>
<dbReference type="GeneTree" id="ENSGT00940000158274"/>
<comment type="similarity">
    <text evidence="4">Belongs to the flavin monoamine oxidase family.</text>
</comment>
<dbReference type="Gene3D" id="3.50.50.60">
    <property type="entry name" value="FAD/NAD(P)-binding domain"/>
    <property type="match status" value="1"/>
</dbReference>
<evidence type="ECO:0000256" key="4">
    <source>
        <dbReference type="ARBA" id="ARBA00005995"/>
    </source>
</evidence>
<dbReference type="Ensembl" id="ENSLOCT00000005077.1">
    <property type="protein sequence ID" value="ENSLOCP00000005069.1"/>
    <property type="gene ID" value="ENSLOCG00000004236.1"/>
</dbReference>
<dbReference type="GO" id="GO:0046592">
    <property type="term" value="F:polyamine oxidase activity"/>
    <property type="evidence" value="ECO:0000318"/>
    <property type="project" value="GO_Central"/>
</dbReference>
<dbReference type="SUPFAM" id="SSF51905">
    <property type="entry name" value="FAD/NAD(P)-binding domain"/>
    <property type="match status" value="1"/>
</dbReference>
<evidence type="ECO:0000313" key="20">
    <source>
        <dbReference type="Ensembl" id="ENSLOCP00000005069.1"/>
    </source>
</evidence>
<dbReference type="InterPro" id="IPR002937">
    <property type="entry name" value="Amino_oxidase"/>
</dbReference>
<reference evidence="20" key="3">
    <citation type="submission" date="2025-09" db="UniProtKB">
        <authorList>
            <consortium name="Ensembl"/>
        </authorList>
    </citation>
    <scope>IDENTIFICATION</scope>
</reference>
<comment type="catalytic activity">
    <reaction evidence="13">
        <text>N(1),N(12)-diacetylspermine + O2 + H2O = 3-acetamidopropanal + N(1)-acetylspermidine + H2O2</text>
        <dbReference type="Rhea" id="RHEA:25868"/>
        <dbReference type="ChEBI" id="CHEBI:15377"/>
        <dbReference type="ChEBI" id="CHEBI:15379"/>
        <dbReference type="ChEBI" id="CHEBI:16240"/>
        <dbReference type="ChEBI" id="CHEBI:30322"/>
        <dbReference type="ChEBI" id="CHEBI:58324"/>
        <dbReference type="ChEBI" id="CHEBI:58550"/>
        <dbReference type="EC" id="1.5.3.13"/>
    </reaction>
</comment>
<dbReference type="HOGENOM" id="CLU_004498_2_3_1"/>
<proteinExistence type="inferred from homology"/>
<keyword evidence="10" id="KW-0560">Oxidoreductase</keyword>
<dbReference type="FunCoup" id="W5M9L0">
    <property type="interactions" value="714"/>
</dbReference>
<dbReference type="Proteomes" id="UP000018468">
    <property type="component" value="Linkage group LG5"/>
</dbReference>
<dbReference type="FunFam" id="3.90.660.10:FF:000008">
    <property type="entry name" value="Spermine oxidase"/>
    <property type="match status" value="1"/>
</dbReference>
<dbReference type="eggNOG" id="KOG0685">
    <property type="taxonomic scope" value="Eukaryota"/>
</dbReference>
<dbReference type="OMA" id="GTHSMDE"/>
<evidence type="ECO:0000256" key="16">
    <source>
        <dbReference type="ARBA" id="ARBA00066690"/>
    </source>
</evidence>
<evidence type="ECO:0000256" key="12">
    <source>
        <dbReference type="ARBA" id="ARBA00050537"/>
    </source>
</evidence>
<dbReference type="GO" id="GO:0005777">
    <property type="term" value="C:peroxisome"/>
    <property type="evidence" value="ECO:0007669"/>
    <property type="project" value="UniProtKB-SubCell"/>
</dbReference>
<evidence type="ECO:0000256" key="13">
    <source>
        <dbReference type="ARBA" id="ARBA00052165"/>
    </source>
</evidence>
<evidence type="ECO:0000256" key="10">
    <source>
        <dbReference type="ARBA" id="ARBA00023002"/>
    </source>
</evidence>
<dbReference type="GO" id="GO:0005737">
    <property type="term" value="C:cytoplasm"/>
    <property type="evidence" value="ECO:0000318"/>
    <property type="project" value="GO_Central"/>
</dbReference>
<dbReference type="STRING" id="7918.ENSLOCP00000005069"/>
<protein>
    <recommendedName>
        <fullName evidence="17">Peroxisomal N(1)-acetyl-spermine/spermidine oxidase</fullName>
        <ecNumber evidence="16">1.5.3.13</ecNumber>
    </recommendedName>
    <alternativeName>
        <fullName evidence="18">Polyamine oxidase</fullName>
    </alternativeName>
</protein>
<evidence type="ECO:0000256" key="15">
    <source>
        <dbReference type="ARBA" id="ARBA00060580"/>
    </source>
</evidence>
<dbReference type="Pfam" id="PF01593">
    <property type="entry name" value="Amino_oxidase"/>
    <property type="match status" value="1"/>
</dbReference>
<dbReference type="EC" id="1.5.3.13" evidence="16"/>
<dbReference type="Bgee" id="ENSLOCG00000004236">
    <property type="expression patterns" value="Expressed in intestine and 13 other cell types or tissues"/>
</dbReference>
<keyword evidence="9" id="KW-0007">Acetylation</keyword>
<dbReference type="PANTHER" id="PTHR10742:SF405">
    <property type="entry name" value="PEROXISOMAL N(1)-ACETYL-SPERMINE_SPERMIDINE OXIDASE"/>
    <property type="match status" value="1"/>
</dbReference>
<keyword evidence="11" id="KW-0576">Peroxisome</keyword>
<evidence type="ECO:0000313" key="21">
    <source>
        <dbReference type="Proteomes" id="UP000018468"/>
    </source>
</evidence>
<evidence type="ECO:0000256" key="1">
    <source>
        <dbReference type="ARBA" id="ARBA00001974"/>
    </source>
</evidence>
<comment type="subunit">
    <text evidence="5">Monomer.</text>
</comment>
<evidence type="ECO:0000259" key="19">
    <source>
        <dbReference type="Pfam" id="PF01593"/>
    </source>
</evidence>
<dbReference type="SUPFAM" id="SSF54373">
    <property type="entry name" value="FAD-linked reductases, C-terminal domain"/>
    <property type="match status" value="1"/>
</dbReference>
<dbReference type="InterPro" id="IPR050281">
    <property type="entry name" value="Flavin_monoamine_oxidase"/>
</dbReference>
<keyword evidence="21" id="KW-1185">Reference proteome</keyword>
<evidence type="ECO:0000256" key="14">
    <source>
        <dbReference type="ARBA" id="ARBA00052731"/>
    </source>
</evidence>
<dbReference type="AlphaFoldDB" id="W5M9L0"/>
<evidence type="ECO:0000256" key="5">
    <source>
        <dbReference type="ARBA" id="ARBA00011245"/>
    </source>
</evidence>